<keyword evidence="2" id="KW-1185">Reference proteome</keyword>
<evidence type="ECO:0000313" key="1">
    <source>
        <dbReference type="EMBL" id="MCH97627.1"/>
    </source>
</evidence>
<feature type="non-terminal residue" evidence="1">
    <location>
        <position position="1"/>
    </location>
</feature>
<proteinExistence type="predicted"/>
<dbReference type="EMBL" id="LXQA010035475">
    <property type="protein sequence ID" value="MCH97627.1"/>
    <property type="molecule type" value="Genomic_DNA"/>
</dbReference>
<reference evidence="1 2" key="1">
    <citation type="journal article" date="2018" name="Front. Plant Sci.">
        <title>Red Clover (Trifolium pratense) and Zigzag Clover (T. medium) - A Picture of Genomic Similarities and Differences.</title>
        <authorList>
            <person name="Dluhosova J."/>
            <person name="Istvanek J."/>
            <person name="Nedelnik J."/>
            <person name="Repkova J."/>
        </authorList>
    </citation>
    <scope>NUCLEOTIDE SEQUENCE [LARGE SCALE GENOMIC DNA]</scope>
    <source>
        <strain evidence="2">cv. 10/8</strain>
        <tissue evidence="1">Leaf</tissue>
    </source>
</reference>
<accession>A0A392NCP3</accession>
<evidence type="ECO:0000313" key="2">
    <source>
        <dbReference type="Proteomes" id="UP000265520"/>
    </source>
</evidence>
<sequence>DKSEPLGVNYWLLMPYILFSRLSEMVLCFLDCREVRGGIRKLQNSGMDWPPP</sequence>
<dbReference type="Proteomes" id="UP000265520">
    <property type="component" value="Unassembled WGS sequence"/>
</dbReference>
<organism evidence="1 2">
    <name type="scientific">Trifolium medium</name>
    <dbReference type="NCBI Taxonomy" id="97028"/>
    <lineage>
        <taxon>Eukaryota</taxon>
        <taxon>Viridiplantae</taxon>
        <taxon>Streptophyta</taxon>
        <taxon>Embryophyta</taxon>
        <taxon>Tracheophyta</taxon>
        <taxon>Spermatophyta</taxon>
        <taxon>Magnoliopsida</taxon>
        <taxon>eudicotyledons</taxon>
        <taxon>Gunneridae</taxon>
        <taxon>Pentapetalae</taxon>
        <taxon>rosids</taxon>
        <taxon>fabids</taxon>
        <taxon>Fabales</taxon>
        <taxon>Fabaceae</taxon>
        <taxon>Papilionoideae</taxon>
        <taxon>50 kb inversion clade</taxon>
        <taxon>NPAAA clade</taxon>
        <taxon>Hologalegina</taxon>
        <taxon>IRL clade</taxon>
        <taxon>Trifolieae</taxon>
        <taxon>Trifolium</taxon>
    </lineage>
</organism>
<dbReference type="AlphaFoldDB" id="A0A392NCP3"/>
<comment type="caution">
    <text evidence="1">The sequence shown here is derived from an EMBL/GenBank/DDBJ whole genome shotgun (WGS) entry which is preliminary data.</text>
</comment>
<protein>
    <submittedName>
        <fullName evidence="1">Uncharacterized protein</fullName>
    </submittedName>
</protein>
<name>A0A392NCP3_9FABA</name>
<gene>
    <name evidence="1" type="ORF">A2U01_0018622</name>
</gene>